<proteinExistence type="predicted"/>
<name>A0A6F8T2K3_9GAMM</name>
<keyword evidence="2" id="KW-1185">Reference proteome</keyword>
<gene>
    <name evidence="1" type="ORF">TUM19329_12750</name>
</gene>
<evidence type="ECO:0000313" key="2">
    <source>
        <dbReference type="Proteomes" id="UP000502894"/>
    </source>
</evidence>
<dbReference type="KEGG" id="lant:TUM19329_12750"/>
<dbReference type="Proteomes" id="UP000502894">
    <property type="component" value="Chromosome"/>
</dbReference>
<sequence length="460" mass="53147">MNFKDWCLQEFGILDFTEGKIPNNLFFPAQSGMCLSYSGIAQIDGSIINSTFQQGMVISYNVYHQLKQKMYEFFRERHGEDRNDFKHWSNGFFTHLGLNSIQKKEYKDPSPIHLTFRSLEEQNNFLNKFQWYNPIDSFNVLSQKSSLQLPAHLISYLMQLYYQSPYAEINNPQLTPLMVSQIRNLQALLEIIEKNNLRARLDCANLLSKDLSNSSSNGSVLYDDHAQSAYAISLRVYAELNRDNLSESEYRSVNFVASILAVYDEQGNIKQCLKTDSKFVRFIIDVYDSSRVNHVNSHTLMDLPQQQREYILSLINQNIINMLLGNSRHYYPVLRFLPDSQMHSETDEMIFQGGGAAYHSAIFRIIKVGILRNGEKTGPYDKPLFYEYYKVEDNLGDECHEVDSVNETCTGTYITKLSPFIMKSGQLVPIDINPYLYPHDYQQAMVLTLSIVDPKNETVV</sequence>
<organism evidence="1 2">
    <name type="scientific">Legionella antarctica</name>
    <dbReference type="NCBI Taxonomy" id="2708020"/>
    <lineage>
        <taxon>Bacteria</taxon>
        <taxon>Pseudomonadati</taxon>
        <taxon>Pseudomonadota</taxon>
        <taxon>Gammaproteobacteria</taxon>
        <taxon>Legionellales</taxon>
        <taxon>Legionellaceae</taxon>
        <taxon>Legionella</taxon>
    </lineage>
</organism>
<dbReference type="RefSeq" id="WP_173236651.1">
    <property type="nucleotide sequence ID" value="NZ_AP022839.1"/>
</dbReference>
<dbReference type="AlphaFoldDB" id="A0A6F8T2K3"/>
<protein>
    <submittedName>
        <fullName evidence="1">Uncharacterized protein</fullName>
    </submittedName>
</protein>
<evidence type="ECO:0000313" key="1">
    <source>
        <dbReference type="EMBL" id="BCA94914.1"/>
    </source>
</evidence>
<accession>A0A6F8T2K3</accession>
<reference evidence="1" key="1">
    <citation type="journal article" date="2020" name="Microbiol. Resour. Announc.">
        <title>Complete Genome Sequence of Novel Psychrotolerant Legionella Strain TUM19329, Isolated from Antarctic Lake Sediment.</title>
        <authorList>
            <person name="Shimada S."/>
            <person name="Nakai R."/>
            <person name="Aoki K."/>
            <person name="Shimoeda N."/>
            <person name="Ohno G."/>
            <person name="Miyazaki Y."/>
            <person name="Kudoh S."/>
            <person name="Imura S."/>
            <person name="Watanabe K."/>
            <person name="Ishii Y."/>
            <person name="Tateda K."/>
        </authorList>
    </citation>
    <scope>NUCLEOTIDE SEQUENCE [LARGE SCALE GENOMIC DNA]</scope>
    <source>
        <strain evidence="1">TUM19329</strain>
    </source>
</reference>
<dbReference type="EMBL" id="AP022839">
    <property type="protein sequence ID" value="BCA94914.1"/>
    <property type="molecule type" value="Genomic_DNA"/>
</dbReference>